<evidence type="ECO:0000313" key="2">
    <source>
        <dbReference type="Proteomes" id="UP000323537"/>
    </source>
</evidence>
<organism evidence="1 2">
    <name type="scientific">Halorubrum aquaticum</name>
    <dbReference type="NCBI Taxonomy" id="387340"/>
    <lineage>
        <taxon>Archaea</taxon>
        <taxon>Methanobacteriati</taxon>
        <taxon>Methanobacteriota</taxon>
        <taxon>Stenosarchaea group</taxon>
        <taxon>Halobacteria</taxon>
        <taxon>Halobacteriales</taxon>
        <taxon>Haloferacaceae</taxon>
        <taxon>Halorubrum</taxon>
    </lineage>
</organism>
<gene>
    <name evidence="1" type="ORF">SAMN04488066_103148</name>
</gene>
<dbReference type="EMBL" id="FOPZ01000003">
    <property type="protein sequence ID" value="SFH41514.1"/>
    <property type="molecule type" value="Genomic_DNA"/>
</dbReference>
<protein>
    <submittedName>
        <fullName evidence="1">Predicted nucleic acid-binding protein, contains PIN domain</fullName>
    </submittedName>
</protein>
<dbReference type="InterPro" id="IPR029060">
    <property type="entry name" value="PIN-like_dom_sf"/>
</dbReference>
<sequence>MSWVLDATPLIYLAKAERLAIVETLSEPRLVPEPVYDEVVTEGIEAGYDDARRIEQAVEEGHLEIVEVDLDDSAIATRLDRHSGLSDADVSVLGCANARDAVAVMDEAAGRSAAEVEGIETRGTAYVVLSAVKRGELSPDRGRETIDATIEHGWYVAPDLYTRIVRKMESFE</sequence>
<dbReference type="InterPro" id="IPR021799">
    <property type="entry name" value="PIN-like_prokaryotic"/>
</dbReference>
<dbReference type="Proteomes" id="UP000323537">
    <property type="component" value="Unassembled WGS sequence"/>
</dbReference>
<dbReference type="PANTHER" id="PTHR39550">
    <property type="entry name" value="SLL0658 PROTEIN"/>
    <property type="match status" value="1"/>
</dbReference>
<dbReference type="Pfam" id="PF11848">
    <property type="entry name" value="DUF3368"/>
    <property type="match status" value="1"/>
</dbReference>
<dbReference type="OrthoDB" id="323844at2157"/>
<accession>A0A1I2ZUP3</accession>
<evidence type="ECO:0000313" key="1">
    <source>
        <dbReference type="EMBL" id="SFH41514.1"/>
    </source>
</evidence>
<dbReference type="PANTHER" id="PTHR39550:SF1">
    <property type="entry name" value="SLL0658 PROTEIN"/>
    <property type="match status" value="1"/>
</dbReference>
<reference evidence="1 2" key="1">
    <citation type="submission" date="2016-10" db="EMBL/GenBank/DDBJ databases">
        <authorList>
            <person name="Varghese N."/>
            <person name="Submissions S."/>
        </authorList>
    </citation>
    <scope>NUCLEOTIDE SEQUENCE [LARGE SCALE GENOMIC DNA]</scope>
    <source>
        <strain evidence="1 2">CGMCC 1.6377</strain>
    </source>
</reference>
<dbReference type="AlphaFoldDB" id="A0A1I2ZUP3"/>
<name>A0A1I2ZUP3_9EURY</name>
<dbReference type="RefSeq" id="WP_149783571.1">
    <property type="nucleotide sequence ID" value="NZ_BAAADP010000001.1"/>
</dbReference>
<dbReference type="SUPFAM" id="SSF88723">
    <property type="entry name" value="PIN domain-like"/>
    <property type="match status" value="1"/>
</dbReference>
<keyword evidence="2" id="KW-1185">Reference proteome</keyword>
<proteinExistence type="predicted"/>